<accession>A0A926I0V1</accession>
<keyword evidence="4" id="KW-1185">Reference proteome</keyword>
<proteinExistence type="inferred from homology"/>
<dbReference type="RefSeq" id="WP_177718742.1">
    <property type="nucleotide sequence ID" value="NZ_JACRSQ010000003.1"/>
</dbReference>
<comment type="caution">
    <text evidence="3">The sequence shown here is derived from an EMBL/GenBank/DDBJ whole genome shotgun (WGS) entry which is preliminary data.</text>
</comment>
<dbReference type="Pfam" id="PF01370">
    <property type="entry name" value="Epimerase"/>
    <property type="match status" value="1"/>
</dbReference>
<protein>
    <submittedName>
        <fullName evidence="3">SDR family oxidoreductase</fullName>
    </submittedName>
</protein>
<dbReference type="InterPro" id="IPR036291">
    <property type="entry name" value="NAD(P)-bd_dom_sf"/>
</dbReference>
<feature type="domain" description="NAD-dependent epimerase/dehydratase" evidence="2">
    <location>
        <begin position="4"/>
        <end position="212"/>
    </location>
</feature>
<comment type="similarity">
    <text evidence="1">Belongs to the NAD(P)-dependent epimerase/dehydratase family.</text>
</comment>
<name>A0A926I0V1_9FIRM</name>
<organism evidence="3 4">
    <name type="scientific">Bianquea renquensis</name>
    <dbReference type="NCBI Taxonomy" id="2763661"/>
    <lineage>
        <taxon>Bacteria</taxon>
        <taxon>Bacillati</taxon>
        <taxon>Bacillota</taxon>
        <taxon>Clostridia</taxon>
        <taxon>Eubacteriales</taxon>
        <taxon>Bianqueaceae</taxon>
        <taxon>Bianquea</taxon>
    </lineage>
</organism>
<sequence>MRALCIGGTGVISSAVAELAVRRGWEVIALNRGNREVPAGVMSWQADIRQEREVAALVERESFDVVMDFIAYTREDVERDWRIFRGKTKQYIFISSASAYQKPLTDYVVNESTPLANPYWQYSRDKIACEDFLMNKYREEGFPVTVVRPSHTYCERSVPVGVQGKNGSWQVLKRMLDGKAVIVHGDGTSLWTMTHSTDFAKGFVGLMANPHVLGHAIQITSDESMSWNQIYSCIAQALEVPFRPVYVPSALLAGSQFYDFKGNLLGDKAHSIVFDNAKLKHFVPGFTATISMREGITAAVSYVVAHPENQIEDPEFDGWCDQVISGLDGLRAII</sequence>
<reference evidence="3" key="1">
    <citation type="submission" date="2020-08" db="EMBL/GenBank/DDBJ databases">
        <title>Genome public.</title>
        <authorList>
            <person name="Liu C."/>
            <person name="Sun Q."/>
        </authorList>
    </citation>
    <scope>NUCLEOTIDE SEQUENCE</scope>
    <source>
        <strain evidence="3">NSJ-32</strain>
    </source>
</reference>
<evidence type="ECO:0000256" key="1">
    <source>
        <dbReference type="ARBA" id="ARBA00007637"/>
    </source>
</evidence>
<dbReference type="AlphaFoldDB" id="A0A926I0V1"/>
<dbReference type="PANTHER" id="PTHR43000">
    <property type="entry name" value="DTDP-D-GLUCOSE 4,6-DEHYDRATASE-RELATED"/>
    <property type="match status" value="1"/>
</dbReference>
<evidence type="ECO:0000313" key="3">
    <source>
        <dbReference type="EMBL" id="MBC8542600.1"/>
    </source>
</evidence>
<dbReference type="Proteomes" id="UP000657006">
    <property type="component" value="Unassembled WGS sequence"/>
</dbReference>
<dbReference type="CDD" id="cd05265">
    <property type="entry name" value="SDR_a1"/>
    <property type="match status" value="1"/>
</dbReference>
<evidence type="ECO:0000259" key="2">
    <source>
        <dbReference type="Pfam" id="PF01370"/>
    </source>
</evidence>
<dbReference type="InterPro" id="IPR001509">
    <property type="entry name" value="Epimerase_deHydtase"/>
</dbReference>
<dbReference type="EMBL" id="JACRSQ010000003">
    <property type="protein sequence ID" value="MBC8542600.1"/>
    <property type="molecule type" value="Genomic_DNA"/>
</dbReference>
<dbReference type="Gene3D" id="3.40.50.720">
    <property type="entry name" value="NAD(P)-binding Rossmann-like Domain"/>
    <property type="match status" value="1"/>
</dbReference>
<evidence type="ECO:0000313" key="4">
    <source>
        <dbReference type="Proteomes" id="UP000657006"/>
    </source>
</evidence>
<gene>
    <name evidence="3" type="ORF">H8730_03430</name>
</gene>
<dbReference type="SUPFAM" id="SSF51735">
    <property type="entry name" value="NAD(P)-binding Rossmann-fold domains"/>
    <property type="match status" value="1"/>
</dbReference>